<evidence type="ECO:0000259" key="1">
    <source>
        <dbReference type="Pfam" id="PF06985"/>
    </source>
</evidence>
<dbReference type="EMBL" id="MU006222">
    <property type="protein sequence ID" value="KAF2828434.1"/>
    <property type="molecule type" value="Genomic_DNA"/>
</dbReference>
<organism evidence="2 3">
    <name type="scientific">Ophiobolus disseminans</name>
    <dbReference type="NCBI Taxonomy" id="1469910"/>
    <lineage>
        <taxon>Eukaryota</taxon>
        <taxon>Fungi</taxon>
        <taxon>Dikarya</taxon>
        <taxon>Ascomycota</taxon>
        <taxon>Pezizomycotina</taxon>
        <taxon>Dothideomycetes</taxon>
        <taxon>Pleosporomycetidae</taxon>
        <taxon>Pleosporales</taxon>
        <taxon>Pleosporineae</taxon>
        <taxon>Phaeosphaeriaceae</taxon>
        <taxon>Ophiobolus</taxon>
    </lineage>
</organism>
<evidence type="ECO:0000313" key="2">
    <source>
        <dbReference type="EMBL" id="KAF2828434.1"/>
    </source>
</evidence>
<dbReference type="AlphaFoldDB" id="A0A6A7A6K2"/>
<sequence>MDRYVYKPLPAENLCVRLLRLLPGPRDAEIQCEMMNYSIDQSRSYGLYEALSYVWGDPSNKIRVAVRDQDDAHFRYLEVTTNLYAGLLRLRDTRTSRLIWIDAISINQHDLVERGQQVQRMATIYANSSQVVVWLGPGSSDGENPHHCREAFTRIRQSTTHTNVLPDDVRTLLKREWFTRVWVTQEVAAARALSILYGNEEMSGVNFARGLQNFSQAFTSEDKAFATYVPALLDLMVWSPTVSTIHHPLPTLNFAPLEEIVEMFHTKEATDQRDKIYALLGLRSDNGSTRVPIPNYLKPWAHVFREFIQFVLGSEAQV</sequence>
<protein>
    <submittedName>
        <fullName evidence="2">HET-domain-containing protein</fullName>
    </submittedName>
</protein>
<gene>
    <name evidence="2" type="ORF">CC86DRAFT_238142</name>
</gene>
<dbReference type="InterPro" id="IPR010730">
    <property type="entry name" value="HET"/>
</dbReference>
<dbReference type="InterPro" id="IPR052895">
    <property type="entry name" value="HetReg/Transcr_Mod"/>
</dbReference>
<evidence type="ECO:0000313" key="3">
    <source>
        <dbReference type="Proteomes" id="UP000799424"/>
    </source>
</evidence>
<accession>A0A6A7A6K2</accession>
<reference evidence="2" key="1">
    <citation type="journal article" date="2020" name="Stud. Mycol.">
        <title>101 Dothideomycetes genomes: a test case for predicting lifestyles and emergence of pathogens.</title>
        <authorList>
            <person name="Haridas S."/>
            <person name="Albert R."/>
            <person name="Binder M."/>
            <person name="Bloem J."/>
            <person name="Labutti K."/>
            <person name="Salamov A."/>
            <person name="Andreopoulos B."/>
            <person name="Baker S."/>
            <person name="Barry K."/>
            <person name="Bills G."/>
            <person name="Bluhm B."/>
            <person name="Cannon C."/>
            <person name="Castanera R."/>
            <person name="Culley D."/>
            <person name="Daum C."/>
            <person name="Ezra D."/>
            <person name="Gonzalez J."/>
            <person name="Henrissat B."/>
            <person name="Kuo A."/>
            <person name="Liang C."/>
            <person name="Lipzen A."/>
            <person name="Lutzoni F."/>
            <person name="Magnuson J."/>
            <person name="Mondo S."/>
            <person name="Nolan M."/>
            <person name="Ohm R."/>
            <person name="Pangilinan J."/>
            <person name="Park H.-J."/>
            <person name="Ramirez L."/>
            <person name="Alfaro M."/>
            <person name="Sun H."/>
            <person name="Tritt A."/>
            <person name="Yoshinaga Y."/>
            <person name="Zwiers L.-H."/>
            <person name="Turgeon B."/>
            <person name="Goodwin S."/>
            <person name="Spatafora J."/>
            <person name="Crous P."/>
            <person name="Grigoriev I."/>
        </authorList>
    </citation>
    <scope>NUCLEOTIDE SEQUENCE</scope>
    <source>
        <strain evidence="2">CBS 113818</strain>
    </source>
</reference>
<feature type="domain" description="Heterokaryon incompatibility" evidence="1">
    <location>
        <begin position="48"/>
        <end position="186"/>
    </location>
</feature>
<dbReference type="Pfam" id="PF06985">
    <property type="entry name" value="HET"/>
    <property type="match status" value="1"/>
</dbReference>
<dbReference type="PANTHER" id="PTHR24148">
    <property type="entry name" value="ANKYRIN REPEAT DOMAIN-CONTAINING PROTEIN 39 HOMOLOG-RELATED"/>
    <property type="match status" value="1"/>
</dbReference>
<proteinExistence type="predicted"/>
<dbReference type="OrthoDB" id="194358at2759"/>
<feature type="non-terminal residue" evidence="2">
    <location>
        <position position="318"/>
    </location>
</feature>
<name>A0A6A7A6K2_9PLEO</name>
<dbReference type="Proteomes" id="UP000799424">
    <property type="component" value="Unassembled WGS sequence"/>
</dbReference>
<dbReference type="PANTHER" id="PTHR24148:SF78">
    <property type="entry name" value="HETEROKARYON INCOMPATIBILITY DOMAIN-CONTAINING PROTEIN"/>
    <property type="match status" value="1"/>
</dbReference>
<keyword evidence="3" id="KW-1185">Reference proteome</keyword>